<sequence length="564" mass="63589">MESIIKFENFSFKYMNQSHPTLKNINLEIKKGEKVLIAGPSGSGKSTLGNCLNGIVPFSKDGGFKGTLKIKDIEPYERSIFEISNYVGTVLQDQDGQFVGLTVGEDVAFIDENNCVSREKIHEDVDVALDLVKMKDIRNKSPQELSGGQKQSVSLAGIMRSPAEILLFDEPLANLDPESGRRAMKLISDIHEKTGKTIIIIEHRIEDVLEEDFHRVVIINEGEIVANDSPENLFKKDIFRKNGLREPLYIEALKYAGVDIKNSNIYPLEKSVNEENKNKVKEWCLKYKEHSKEIKKDILSIENISFSYDKKKELLKNIDFSLKEGEILALLGNNGAGKSTLSKVITGIEKEKKGDIKLFGESLKKVGIRKRGETIGYVMQNPNHMITQETLLEEVKFGLKIREIDNIDEKAKEALRICGLYEYRNWPVTSLSYGQKKRLTIAAILALNPKILILDEPTAGQDFRHYREFMNFIKSVANRGVGIILITHDMHLALEYCDRAIVLCQGELIGNEKPSIILSDEALMKKANLKETSLSKLGKCLGISPEDVMNTFIEFESFEVKNNG</sequence>
<reference evidence="12 13" key="1">
    <citation type="submission" date="2017-02" db="EMBL/GenBank/DDBJ databases">
        <authorList>
            <person name="Peterson S.W."/>
        </authorList>
    </citation>
    <scope>NUCLEOTIDE SEQUENCE [LARGE SCALE GENOMIC DNA]</scope>
    <source>
        <strain evidence="12 13">ATCC 700028</strain>
    </source>
</reference>
<evidence type="ECO:0000313" key="12">
    <source>
        <dbReference type="EMBL" id="SJZ50896.1"/>
    </source>
</evidence>
<feature type="domain" description="ABC transporter" evidence="11">
    <location>
        <begin position="5"/>
        <end position="246"/>
    </location>
</feature>
<name>A0A1T4L824_9FUSO</name>
<keyword evidence="3" id="KW-0813">Transport</keyword>
<dbReference type="AlphaFoldDB" id="A0A1T4L824"/>
<evidence type="ECO:0000256" key="6">
    <source>
        <dbReference type="ARBA" id="ARBA00022741"/>
    </source>
</evidence>
<organism evidence="12 13">
    <name type="scientific">Cetobacterium ceti</name>
    <dbReference type="NCBI Taxonomy" id="180163"/>
    <lineage>
        <taxon>Bacteria</taxon>
        <taxon>Fusobacteriati</taxon>
        <taxon>Fusobacteriota</taxon>
        <taxon>Fusobacteriia</taxon>
        <taxon>Fusobacteriales</taxon>
        <taxon>Fusobacteriaceae</taxon>
        <taxon>Cetobacterium</taxon>
    </lineage>
</organism>
<dbReference type="OrthoDB" id="501320at2"/>
<evidence type="ECO:0000256" key="1">
    <source>
        <dbReference type="ARBA" id="ARBA00004202"/>
    </source>
</evidence>
<dbReference type="CDD" id="cd03225">
    <property type="entry name" value="ABC_cobalt_CbiO_domain1"/>
    <property type="match status" value="2"/>
</dbReference>
<comment type="subcellular location">
    <subcellularLocation>
        <location evidence="1">Cell membrane</location>
        <topology evidence="1">Peripheral membrane protein</topology>
    </subcellularLocation>
</comment>
<dbReference type="Pfam" id="PF00005">
    <property type="entry name" value="ABC_tran"/>
    <property type="match status" value="2"/>
</dbReference>
<dbReference type="EMBL" id="FUWX01000006">
    <property type="protein sequence ID" value="SJZ50896.1"/>
    <property type="molecule type" value="Genomic_DNA"/>
</dbReference>
<keyword evidence="6" id="KW-0547">Nucleotide-binding</keyword>
<evidence type="ECO:0000256" key="9">
    <source>
        <dbReference type="ARBA" id="ARBA00023136"/>
    </source>
</evidence>
<dbReference type="Gene3D" id="3.40.50.300">
    <property type="entry name" value="P-loop containing nucleotide triphosphate hydrolases"/>
    <property type="match status" value="2"/>
</dbReference>
<proteinExistence type="inferred from homology"/>
<keyword evidence="4" id="KW-1003">Cell membrane</keyword>
<dbReference type="SUPFAM" id="SSF52540">
    <property type="entry name" value="P-loop containing nucleoside triphosphate hydrolases"/>
    <property type="match status" value="2"/>
</dbReference>
<dbReference type="PANTHER" id="PTHR43553">
    <property type="entry name" value="HEAVY METAL TRANSPORTER"/>
    <property type="match status" value="1"/>
</dbReference>
<dbReference type="PROSITE" id="PS00211">
    <property type="entry name" value="ABC_TRANSPORTER_1"/>
    <property type="match status" value="1"/>
</dbReference>
<dbReference type="InterPro" id="IPR022216">
    <property type="entry name" value="ABC_Co_transporter"/>
</dbReference>
<evidence type="ECO:0000256" key="10">
    <source>
        <dbReference type="ARBA" id="ARBA00025157"/>
    </source>
</evidence>
<dbReference type="GO" id="GO:0042626">
    <property type="term" value="F:ATPase-coupled transmembrane transporter activity"/>
    <property type="evidence" value="ECO:0007669"/>
    <property type="project" value="TreeGrafter"/>
</dbReference>
<evidence type="ECO:0000256" key="4">
    <source>
        <dbReference type="ARBA" id="ARBA00022475"/>
    </source>
</evidence>
<accession>A0A1T4L824</accession>
<dbReference type="InterPro" id="IPR003439">
    <property type="entry name" value="ABC_transporter-like_ATP-bd"/>
</dbReference>
<dbReference type="InterPro" id="IPR003593">
    <property type="entry name" value="AAA+_ATPase"/>
</dbReference>
<dbReference type="RefSeq" id="WP_078693283.1">
    <property type="nucleotide sequence ID" value="NZ_FUWX01000006.1"/>
</dbReference>
<gene>
    <name evidence="12" type="ORF">SAMN02745174_00739</name>
</gene>
<evidence type="ECO:0000256" key="8">
    <source>
        <dbReference type="ARBA" id="ARBA00022967"/>
    </source>
</evidence>
<comment type="similarity">
    <text evidence="2">Belongs to the ABC transporter superfamily.</text>
</comment>
<evidence type="ECO:0000259" key="11">
    <source>
        <dbReference type="PROSITE" id="PS50893"/>
    </source>
</evidence>
<dbReference type="InterPro" id="IPR015856">
    <property type="entry name" value="ABC_transpr_CbiO/EcfA_su"/>
</dbReference>
<evidence type="ECO:0000256" key="3">
    <source>
        <dbReference type="ARBA" id="ARBA00022448"/>
    </source>
</evidence>
<feature type="domain" description="ABC transporter" evidence="11">
    <location>
        <begin position="299"/>
        <end position="530"/>
    </location>
</feature>
<protein>
    <submittedName>
        <fullName evidence="12">Energy-coupling factor transport system ATP-binding protein</fullName>
    </submittedName>
</protein>
<dbReference type="InterPro" id="IPR027417">
    <property type="entry name" value="P-loop_NTPase"/>
</dbReference>
<comment type="function">
    <text evidence="10">Probably part of an ABC transporter complex. Responsible for energy coupling to the transport system.</text>
</comment>
<dbReference type="FunFam" id="3.40.50.300:FF:001422">
    <property type="entry name" value="Cobalt ABC transporter ATP-binding protein"/>
    <property type="match status" value="1"/>
</dbReference>
<keyword evidence="8" id="KW-1278">Translocase</keyword>
<evidence type="ECO:0000256" key="2">
    <source>
        <dbReference type="ARBA" id="ARBA00005417"/>
    </source>
</evidence>
<dbReference type="PANTHER" id="PTHR43553:SF26">
    <property type="entry name" value="ABC TRANSPORTER ATP-BINDING PROTEIN BC_2655-RELATED"/>
    <property type="match status" value="1"/>
</dbReference>
<evidence type="ECO:0000256" key="7">
    <source>
        <dbReference type="ARBA" id="ARBA00022840"/>
    </source>
</evidence>
<evidence type="ECO:0000256" key="5">
    <source>
        <dbReference type="ARBA" id="ARBA00022737"/>
    </source>
</evidence>
<dbReference type="InterPro" id="IPR017871">
    <property type="entry name" value="ABC_transporter-like_CS"/>
</dbReference>
<dbReference type="FunFam" id="3.40.50.300:FF:000224">
    <property type="entry name" value="Energy-coupling factor transporter ATP-binding protein EcfA"/>
    <property type="match status" value="1"/>
</dbReference>
<dbReference type="STRING" id="180163.SAMN02745174_00739"/>
<keyword evidence="7 12" id="KW-0067">ATP-binding</keyword>
<dbReference type="PROSITE" id="PS50893">
    <property type="entry name" value="ABC_TRANSPORTER_2"/>
    <property type="match status" value="2"/>
</dbReference>
<dbReference type="Proteomes" id="UP000191153">
    <property type="component" value="Unassembled WGS sequence"/>
</dbReference>
<dbReference type="GO" id="GO:0043190">
    <property type="term" value="C:ATP-binding cassette (ABC) transporter complex"/>
    <property type="evidence" value="ECO:0007669"/>
    <property type="project" value="TreeGrafter"/>
</dbReference>
<dbReference type="NCBIfam" id="NF010167">
    <property type="entry name" value="PRK13648.1"/>
    <property type="match status" value="2"/>
</dbReference>
<evidence type="ECO:0000313" key="13">
    <source>
        <dbReference type="Proteomes" id="UP000191153"/>
    </source>
</evidence>
<keyword evidence="9" id="KW-0472">Membrane</keyword>
<dbReference type="Pfam" id="PF12558">
    <property type="entry name" value="DUF3744"/>
    <property type="match status" value="1"/>
</dbReference>
<keyword evidence="13" id="KW-1185">Reference proteome</keyword>
<dbReference type="InterPro" id="IPR050095">
    <property type="entry name" value="ECF_ABC_transporter_ATP-bd"/>
</dbReference>
<dbReference type="GO" id="GO:0005524">
    <property type="term" value="F:ATP binding"/>
    <property type="evidence" value="ECO:0007669"/>
    <property type="project" value="UniProtKB-KW"/>
</dbReference>
<keyword evidence="5" id="KW-0677">Repeat</keyword>
<dbReference type="SMART" id="SM00382">
    <property type="entry name" value="AAA"/>
    <property type="match status" value="2"/>
</dbReference>
<dbReference type="GO" id="GO:0016887">
    <property type="term" value="F:ATP hydrolysis activity"/>
    <property type="evidence" value="ECO:0007669"/>
    <property type="project" value="InterPro"/>
</dbReference>